<dbReference type="Proteomes" id="UP001062846">
    <property type="component" value="Chromosome 12"/>
</dbReference>
<protein>
    <submittedName>
        <fullName evidence="1">Uncharacterized protein</fullName>
    </submittedName>
</protein>
<name>A0ACC0LID4_RHOML</name>
<evidence type="ECO:0000313" key="2">
    <source>
        <dbReference type="Proteomes" id="UP001062846"/>
    </source>
</evidence>
<accession>A0ACC0LID4</accession>
<keyword evidence="2" id="KW-1185">Reference proteome</keyword>
<proteinExistence type="predicted"/>
<gene>
    <name evidence="1" type="ORF">RHMOL_Rhmol12G0111400</name>
</gene>
<sequence>MLRFGDVKKKFVGVMIRSTNLKMKSIALIVGGIDSILWRIGFPTHKIATTMKFEGLKMKLTDLKRRIANYFMRPLRIPEQQQGLDDTDCGNSFRPDRSSQHSGVFQKLLDGKLFPCSEEQKDRSVSTQREQNFRPGISQNMESPIMRQNQPILSSQELSQVSEELPHPNSILSSEQITDTSQVRFELHTAPILE</sequence>
<dbReference type="EMBL" id="CM046399">
    <property type="protein sequence ID" value="KAI8527923.1"/>
    <property type="molecule type" value="Genomic_DNA"/>
</dbReference>
<evidence type="ECO:0000313" key="1">
    <source>
        <dbReference type="EMBL" id="KAI8527923.1"/>
    </source>
</evidence>
<comment type="caution">
    <text evidence="1">The sequence shown here is derived from an EMBL/GenBank/DDBJ whole genome shotgun (WGS) entry which is preliminary data.</text>
</comment>
<reference evidence="1" key="1">
    <citation type="submission" date="2022-02" db="EMBL/GenBank/DDBJ databases">
        <title>Plant Genome Project.</title>
        <authorList>
            <person name="Zhang R.-G."/>
        </authorList>
    </citation>
    <scope>NUCLEOTIDE SEQUENCE</scope>
    <source>
        <strain evidence="1">AT1</strain>
    </source>
</reference>
<organism evidence="1 2">
    <name type="scientific">Rhododendron molle</name>
    <name type="common">Chinese azalea</name>
    <name type="synonym">Azalea mollis</name>
    <dbReference type="NCBI Taxonomy" id="49168"/>
    <lineage>
        <taxon>Eukaryota</taxon>
        <taxon>Viridiplantae</taxon>
        <taxon>Streptophyta</taxon>
        <taxon>Embryophyta</taxon>
        <taxon>Tracheophyta</taxon>
        <taxon>Spermatophyta</taxon>
        <taxon>Magnoliopsida</taxon>
        <taxon>eudicotyledons</taxon>
        <taxon>Gunneridae</taxon>
        <taxon>Pentapetalae</taxon>
        <taxon>asterids</taxon>
        <taxon>Ericales</taxon>
        <taxon>Ericaceae</taxon>
        <taxon>Ericoideae</taxon>
        <taxon>Rhodoreae</taxon>
        <taxon>Rhododendron</taxon>
    </lineage>
</organism>